<dbReference type="InterPro" id="IPR028082">
    <property type="entry name" value="Peripla_BP_I"/>
</dbReference>
<protein>
    <recommendedName>
        <fullName evidence="5">Leucine-binding protein domain-containing protein</fullName>
    </recommendedName>
</protein>
<dbReference type="SUPFAM" id="SSF53822">
    <property type="entry name" value="Periplasmic binding protein-like I"/>
    <property type="match status" value="1"/>
</dbReference>
<dbReference type="AlphaFoldDB" id="A0A5M3WW96"/>
<evidence type="ECO:0000313" key="6">
    <source>
        <dbReference type="EMBL" id="GES12502.1"/>
    </source>
</evidence>
<evidence type="ECO:0000256" key="2">
    <source>
        <dbReference type="ARBA" id="ARBA00022729"/>
    </source>
</evidence>
<keyword evidence="2 4" id="KW-0732">Signal</keyword>
<name>A0A5M3WW96_9ACTN</name>
<evidence type="ECO:0000256" key="1">
    <source>
        <dbReference type="ARBA" id="ARBA00010062"/>
    </source>
</evidence>
<comment type="caution">
    <text evidence="6">The sequence shown here is derived from an EMBL/GenBank/DDBJ whole genome shotgun (WGS) entry which is preliminary data.</text>
</comment>
<feature type="chain" id="PRO_5039160857" description="Leucine-binding protein domain-containing protein" evidence="4">
    <location>
        <begin position="22"/>
        <end position="450"/>
    </location>
</feature>
<proteinExistence type="inferred from homology"/>
<evidence type="ECO:0000259" key="5">
    <source>
        <dbReference type="Pfam" id="PF13458"/>
    </source>
</evidence>
<dbReference type="Pfam" id="PF13458">
    <property type="entry name" value="Peripla_BP_6"/>
    <property type="match status" value="1"/>
</dbReference>
<dbReference type="Proteomes" id="UP000331127">
    <property type="component" value="Unassembled WGS sequence"/>
</dbReference>
<evidence type="ECO:0000313" key="7">
    <source>
        <dbReference type="Proteomes" id="UP000331127"/>
    </source>
</evidence>
<dbReference type="CDD" id="cd06343">
    <property type="entry name" value="PBP1_ABC_ligand_binding-like"/>
    <property type="match status" value="1"/>
</dbReference>
<accession>A0A5M3WW96</accession>
<dbReference type="PANTHER" id="PTHR47235">
    <property type="entry name" value="BLR6548 PROTEIN"/>
    <property type="match status" value="1"/>
</dbReference>
<evidence type="ECO:0000256" key="4">
    <source>
        <dbReference type="SAM" id="SignalP"/>
    </source>
</evidence>
<feature type="signal peptide" evidence="4">
    <location>
        <begin position="1"/>
        <end position="21"/>
    </location>
</feature>
<sequence length="450" mass="46836">MASTGSLLAAVLLVTACTARVGDGGDPASTGDSLNLTADCLHYDPTAGVTTDTIKLGTSLPLTGALAIPGTFHFGLEAYLATVNAEGGVNGRKIELTVLDDGYDPAKTATNVNELVNRDKVFGIVGILGTATALAVQQDLQDNCVPNLFIQTGAPVVADPAQTWSQIQFPTYSLEAQALAQRAINAGVKSVSIISQNDAFGKAYVDALVSPLKDAGVTVGTQVTYDPGAPSVETQITQLAADGADAVFIAALGTKCPQILNGIKSSRWNPLLLSVNFCTSRGLLGLLEDGAGDDMIGTTWYKSPTDPQFAQDGALAAYREALAKYSPAADPDEDFVLDGWLVGQLLVDVLKSAETLDRASVMRAAHEANLHVDTMLDGVRFAAAGTTEPIGQVQLRRYDSASKTFLFIDPKSGDDLPAGKTSLIIRGTNPSADVREPSASGAPRPSDGKP</sequence>
<dbReference type="InterPro" id="IPR028081">
    <property type="entry name" value="Leu-bd"/>
</dbReference>
<dbReference type="Gene3D" id="3.40.50.2300">
    <property type="match status" value="2"/>
</dbReference>
<organism evidence="6 7">
    <name type="scientific">Acrocarpospora macrocephala</name>
    <dbReference type="NCBI Taxonomy" id="150177"/>
    <lineage>
        <taxon>Bacteria</taxon>
        <taxon>Bacillati</taxon>
        <taxon>Actinomycetota</taxon>
        <taxon>Actinomycetes</taxon>
        <taxon>Streptosporangiales</taxon>
        <taxon>Streptosporangiaceae</taxon>
        <taxon>Acrocarpospora</taxon>
    </lineage>
</organism>
<feature type="region of interest" description="Disordered" evidence="3">
    <location>
        <begin position="414"/>
        <end position="450"/>
    </location>
</feature>
<gene>
    <name evidence="6" type="ORF">Amac_060990</name>
</gene>
<feature type="domain" description="Leucine-binding protein" evidence="5">
    <location>
        <begin position="53"/>
        <end position="399"/>
    </location>
</feature>
<comment type="similarity">
    <text evidence="1">Belongs to the leucine-binding protein family.</text>
</comment>
<reference evidence="6 7" key="1">
    <citation type="submission" date="2019-10" db="EMBL/GenBank/DDBJ databases">
        <title>Whole genome shotgun sequence of Acrocarpospora macrocephala NBRC 16266.</title>
        <authorList>
            <person name="Ichikawa N."/>
            <person name="Kimura A."/>
            <person name="Kitahashi Y."/>
            <person name="Komaki H."/>
            <person name="Oguchi A."/>
        </authorList>
    </citation>
    <scope>NUCLEOTIDE SEQUENCE [LARGE SCALE GENOMIC DNA]</scope>
    <source>
        <strain evidence="6 7">NBRC 16266</strain>
    </source>
</reference>
<evidence type="ECO:0000256" key="3">
    <source>
        <dbReference type="SAM" id="MobiDB-lite"/>
    </source>
</evidence>
<dbReference type="EMBL" id="BLAE01000036">
    <property type="protein sequence ID" value="GES12502.1"/>
    <property type="molecule type" value="Genomic_DNA"/>
</dbReference>
<dbReference type="PANTHER" id="PTHR47235:SF1">
    <property type="entry name" value="BLR6548 PROTEIN"/>
    <property type="match status" value="1"/>
</dbReference>
<keyword evidence="7" id="KW-1185">Reference proteome</keyword>